<reference evidence="2 3" key="1">
    <citation type="submission" date="2023-07" db="EMBL/GenBank/DDBJ databases">
        <title>Sorghum-associated microbial communities from plants grown in Nebraska, USA.</title>
        <authorList>
            <person name="Schachtman D."/>
        </authorList>
    </citation>
    <scope>NUCLEOTIDE SEQUENCE [LARGE SCALE GENOMIC DNA]</scope>
    <source>
        <strain evidence="2 3">BE211</strain>
    </source>
</reference>
<dbReference type="EMBL" id="JAVDWA010000006">
    <property type="protein sequence ID" value="MDR7074128.1"/>
    <property type="molecule type" value="Genomic_DNA"/>
</dbReference>
<evidence type="ECO:0008006" key="4">
    <source>
        <dbReference type="Google" id="ProtNLM"/>
    </source>
</evidence>
<evidence type="ECO:0000313" key="2">
    <source>
        <dbReference type="EMBL" id="MDR7074128.1"/>
    </source>
</evidence>
<evidence type="ECO:0000313" key="3">
    <source>
        <dbReference type="Proteomes" id="UP001258181"/>
    </source>
</evidence>
<feature type="transmembrane region" description="Helical" evidence="1">
    <location>
        <begin position="137"/>
        <end position="157"/>
    </location>
</feature>
<sequence length="228" mass="26659">MEKWLELFLLANKVIWVQIKTAVYPIKELFESGMNSFWFVFAITIIAGILLIEAVNRIITFYQSHNFIHRKMTFEHSRDIEYSLFLQNLWQKERSKGLVGNAKSAKSKYLQFNSQERLFIQNYLQQRVRFLRSNQSLFLLAALFIGLISSIAAGVLPINSMKFTLESTVKTTLFLLVWLFIMQTKYVSLKKQAYHHLTWMQETNRSVSIDLLDVDAAVSVENEINPSY</sequence>
<proteinExistence type="predicted"/>
<feature type="transmembrane region" description="Helical" evidence="1">
    <location>
        <begin position="163"/>
        <end position="181"/>
    </location>
</feature>
<keyword evidence="1" id="KW-0812">Transmembrane</keyword>
<keyword evidence="3" id="KW-1185">Reference proteome</keyword>
<dbReference type="Proteomes" id="UP001258181">
    <property type="component" value="Unassembled WGS sequence"/>
</dbReference>
<comment type="caution">
    <text evidence="2">The sequence shown here is derived from an EMBL/GenBank/DDBJ whole genome shotgun (WGS) entry which is preliminary data.</text>
</comment>
<gene>
    <name evidence="2" type="ORF">J2X07_003123</name>
</gene>
<keyword evidence="1" id="KW-1133">Transmembrane helix</keyword>
<organism evidence="2 3">
    <name type="scientific">Fictibacillus barbaricus</name>
    <dbReference type="NCBI Taxonomy" id="182136"/>
    <lineage>
        <taxon>Bacteria</taxon>
        <taxon>Bacillati</taxon>
        <taxon>Bacillota</taxon>
        <taxon>Bacilli</taxon>
        <taxon>Bacillales</taxon>
        <taxon>Fictibacillaceae</taxon>
        <taxon>Fictibacillus</taxon>
    </lineage>
</organism>
<evidence type="ECO:0000256" key="1">
    <source>
        <dbReference type="SAM" id="Phobius"/>
    </source>
</evidence>
<protein>
    <recommendedName>
        <fullName evidence="4">SMODS and SLOG-associating 2TM effector domain-containing protein</fullName>
    </recommendedName>
</protein>
<accession>A0ABU1U3Y8</accession>
<feature type="transmembrane region" description="Helical" evidence="1">
    <location>
        <begin position="37"/>
        <end position="62"/>
    </location>
</feature>
<dbReference type="RefSeq" id="WP_310260585.1">
    <property type="nucleotide sequence ID" value="NZ_JAVDWA010000006.1"/>
</dbReference>
<keyword evidence="1" id="KW-0472">Membrane</keyword>
<name>A0ABU1U3Y8_9BACL</name>